<name>A0ABN8N5R4_9CNID</name>
<organism evidence="6 7">
    <name type="scientific">Porites lobata</name>
    <dbReference type="NCBI Taxonomy" id="104759"/>
    <lineage>
        <taxon>Eukaryota</taxon>
        <taxon>Metazoa</taxon>
        <taxon>Cnidaria</taxon>
        <taxon>Anthozoa</taxon>
        <taxon>Hexacorallia</taxon>
        <taxon>Scleractinia</taxon>
        <taxon>Fungiina</taxon>
        <taxon>Poritidae</taxon>
        <taxon>Porites</taxon>
    </lineage>
</organism>
<keyword evidence="2 3" id="KW-0539">Nucleus</keyword>
<protein>
    <recommendedName>
        <fullName evidence="5">Homeobox domain-containing protein</fullName>
    </recommendedName>
</protein>
<dbReference type="SMART" id="SM00389">
    <property type="entry name" value="HOX"/>
    <property type="match status" value="1"/>
</dbReference>
<proteinExistence type="predicted"/>
<evidence type="ECO:0000256" key="1">
    <source>
        <dbReference type="ARBA" id="ARBA00004123"/>
    </source>
</evidence>
<feature type="region of interest" description="Disordered" evidence="4">
    <location>
        <begin position="48"/>
        <end position="116"/>
    </location>
</feature>
<keyword evidence="2 3" id="KW-0371">Homeobox</keyword>
<evidence type="ECO:0000259" key="5">
    <source>
        <dbReference type="PROSITE" id="PS50071"/>
    </source>
</evidence>
<evidence type="ECO:0000313" key="6">
    <source>
        <dbReference type="EMBL" id="CAH3039569.1"/>
    </source>
</evidence>
<dbReference type="PANTHER" id="PTHR24340">
    <property type="entry name" value="HOMEOBOX PROTEIN NKX"/>
    <property type="match status" value="1"/>
</dbReference>
<evidence type="ECO:0000256" key="2">
    <source>
        <dbReference type="PROSITE-ProRule" id="PRU00108"/>
    </source>
</evidence>
<dbReference type="SUPFAM" id="SSF46689">
    <property type="entry name" value="Homeodomain-like"/>
    <property type="match status" value="1"/>
</dbReference>
<dbReference type="Gene3D" id="1.10.10.60">
    <property type="entry name" value="Homeodomain-like"/>
    <property type="match status" value="1"/>
</dbReference>
<comment type="caution">
    <text evidence="6">The sequence shown here is derived from an EMBL/GenBank/DDBJ whole genome shotgun (WGS) entry which is preliminary data.</text>
</comment>
<dbReference type="Pfam" id="PF00046">
    <property type="entry name" value="Homeodomain"/>
    <property type="match status" value="1"/>
</dbReference>
<keyword evidence="7" id="KW-1185">Reference proteome</keyword>
<evidence type="ECO:0000256" key="3">
    <source>
        <dbReference type="RuleBase" id="RU000682"/>
    </source>
</evidence>
<dbReference type="InterPro" id="IPR050394">
    <property type="entry name" value="Homeobox_NK-like"/>
</dbReference>
<evidence type="ECO:0000256" key="4">
    <source>
        <dbReference type="SAM" id="MobiDB-lite"/>
    </source>
</evidence>
<gene>
    <name evidence="6" type="ORF">PLOB_00042769</name>
</gene>
<evidence type="ECO:0000313" key="7">
    <source>
        <dbReference type="Proteomes" id="UP001159405"/>
    </source>
</evidence>
<dbReference type="PROSITE" id="PS50071">
    <property type="entry name" value="HOMEOBOX_2"/>
    <property type="match status" value="1"/>
</dbReference>
<dbReference type="InterPro" id="IPR009057">
    <property type="entry name" value="Homeodomain-like_sf"/>
</dbReference>
<dbReference type="Proteomes" id="UP001159405">
    <property type="component" value="Unassembled WGS sequence"/>
</dbReference>
<dbReference type="EMBL" id="CALNXK010000007">
    <property type="protein sequence ID" value="CAH3039569.1"/>
    <property type="molecule type" value="Genomic_DNA"/>
</dbReference>
<feature type="compositionally biased region" description="Polar residues" evidence="4">
    <location>
        <begin position="48"/>
        <end position="60"/>
    </location>
</feature>
<dbReference type="CDD" id="cd00086">
    <property type="entry name" value="homeodomain"/>
    <property type="match status" value="1"/>
</dbReference>
<dbReference type="InterPro" id="IPR001356">
    <property type="entry name" value="HD"/>
</dbReference>
<sequence>MECHQMKSVISLVDFLVRSTRVNRSRIRTKAPTDFSICSILGVESDVTKSSSKCNSDTSPPLSPYSDCAASPRPSYSATSPPLTPYSDVKSSSSDCDSEPDQTSTATEHSATKKRQRTTFSPIEVWELERAFRRRPYLLKEDEEELIQRLGITAKSLRYWFQNRRAKSRKLERKISSVCLTSQSNQFVSRPYPDHWKQGERVSCPAMESYFRDNQRTVASCQRLSVMSNRVPKLYPDQFTIRPAEPARLPYSRAPYRYQPY</sequence>
<keyword evidence="2 3" id="KW-0238">DNA-binding</keyword>
<accession>A0ABN8N5R4</accession>
<feature type="domain" description="Homeobox" evidence="5">
    <location>
        <begin position="111"/>
        <end position="171"/>
    </location>
</feature>
<feature type="DNA-binding region" description="Homeobox" evidence="2">
    <location>
        <begin position="113"/>
        <end position="172"/>
    </location>
</feature>
<comment type="subcellular location">
    <subcellularLocation>
        <location evidence="1 2 3">Nucleus</location>
    </subcellularLocation>
</comment>
<reference evidence="6 7" key="1">
    <citation type="submission" date="2022-05" db="EMBL/GenBank/DDBJ databases">
        <authorList>
            <consortium name="Genoscope - CEA"/>
            <person name="William W."/>
        </authorList>
    </citation>
    <scope>NUCLEOTIDE SEQUENCE [LARGE SCALE GENOMIC DNA]</scope>
</reference>